<dbReference type="AlphaFoldDB" id="A0A482TDK1"/>
<accession>A0A482TDK1</accession>
<gene>
    <name evidence="2" type="ORF">ELS19_04500</name>
</gene>
<name>A0A482TDK1_9EURY</name>
<comment type="caution">
    <text evidence="2">The sequence shown here is derived from an EMBL/GenBank/DDBJ whole genome shotgun (WGS) entry which is preliminary data.</text>
</comment>
<dbReference type="Proteomes" id="UP000294028">
    <property type="component" value="Unassembled WGS sequence"/>
</dbReference>
<protein>
    <submittedName>
        <fullName evidence="2">Uncharacterized protein</fullName>
    </submittedName>
</protein>
<proteinExistence type="predicted"/>
<evidence type="ECO:0000313" key="2">
    <source>
        <dbReference type="EMBL" id="RYJ13298.1"/>
    </source>
</evidence>
<sequence>MTYAELADALVLDSPSDGNLYQVVKRLEDEHGLVERLPRADGKTVVSLTPAGLTYIQDVYREEGLQTSLPGFVAGVSQTPQIHPPMPCGPQQGRGSPPEDSDRDASAEAAATDLERPEMNWSHGLVSPVFMGYSRSIPLRAASQTGNIVLQNSRIQKDDIDPRTPRVSIDDNDLLIEPGAYQNPMQFATTIAHALSWEETRNRVLSASDIDALLDGDLDAETLRDATGIGWLSDDADGADVSESIDEALQTLLFETGAYAGGDHDVVARADSDEGFDESMLENLDSLDPDDDRDLTETEHRSLITSYALGLATTLVHLIDMVGVDVTLGVRIPECSRHFGANDDENNERRQTLIRHLTVLSSLWSRYGAFNGFKQLHETRERKRSASDPEVNAEDPYGSLRAGIVVVGRGVEDLSDELRQSLESDRDLHPEAPEFNVAIDVLEGAGIEASLQTARRMLFDEKRMRPTAEAVSALSAFAADPWAIATAVHKGLRREESRRDVHLDEVRMALAQLPWNRLVEEPGSSTSTKRRAVEVLLEADAPISAAEMERRDGPSTQSWRNHRDCLVDLGLVEETSAGWRLTLPFRHERDVESPSIPWFWQSESADIPGDLGREKRSPGDVLDWILIELGLLDDVARLRDPDDAVGRWADSYYAGADPDWSAMKEVCEEFDIPWRIVAAGCGLRQASPTSHTASVGPKIEQSALTGSRATISTL</sequence>
<organism evidence="2 3">
    <name type="scientific">Halogeometricum borinquense</name>
    <dbReference type="NCBI Taxonomy" id="60847"/>
    <lineage>
        <taxon>Archaea</taxon>
        <taxon>Methanobacteriati</taxon>
        <taxon>Methanobacteriota</taxon>
        <taxon>Stenosarchaea group</taxon>
        <taxon>Halobacteria</taxon>
        <taxon>Halobacteriales</taxon>
        <taxon>Haloferacaceae</taxon>
        <taxon>Halogeometricum</taxon>
    </lineage>
</organism>
<reference evidence="2 3" key="1">
    <citation type="submission" date="2018-12" db="EMBL/GenBank/DDBJ databases">
        <title>Genome analysis provides insights into bioremediation potentialities of Halogeometricum borinquense strain N11.</title>
        <authorList>
            <person name="Najjari A."/>
            <person name="Youssef N."/>
            <person name="Fhoula I."/>
            <person name="Ben Dhia O."/>
            <person name="Mahjoubi M."/>
            <person name="Ouzari H.I."/>
            <person name="Cherif A."/>
        </authorList>
    </citation>
    <scope>NUCLEOTIDE SEQUENCE [LARGE SCALE GENOMIC DNA]</scope>
    <source>
        <strain evidence="2 3">N11</strain>
    </source>
</reference>
<feature type="region of interest" description="Disordered" evidence="1">
    <location>
        <begin position="77"/>
        <end position="116"/>
    </location>
</feature>
<evidence type="ECO:0000313" key="3">
    <source>
        <dbReference type="Proteomes" id="UP000294028"/>
    </source>
</evidence>
<dbReference type="EMBL" id="RZHH01000002">
    <property type="protein sequence ID" value="RYJ13298.1"/>
    <property type="molecule type" value="Genomic_DNA"/>
</dbReference>
<evidence type="ECO:0000256" key="1">
    <source>
        <dbReference type="SAM" id="MobiDB-lite"/>
    </source>
</evidence>